<reference evidence="2 3" key="1">
    <citation type="submission" date="2018-10" db="EMBL/GenBank/DDBJ databases">
        <title>Parasedimentitalea marina sp. nov., a psychrophilic bacterium isolated from deep seawater of the New Britain Trench.</title>
        <authorList>
            <person name="Cao J."/>
        </authorList>
    </citation>
    <scope>NUCLEOTIDE SEQUENCE [LARGE SCALE GENOMIC DNA]</scope>
    <source>
        <strain evidence="2 3">W43</strain>
    </source>
</reference>
<feature type="chain" id="PRO_5019560318" evidence="1">
    <location>
        <begin position="21"/>
        <end position="211"/>
    </location>
</feature>
<name>A0A3T0N9A5_9RHOB</name>
<dbReference type="Proteomes" id="UP000283063">
    <property type="component" value="Chromosome"/>
</dbReference>
<dbReference type="OrthoDB" id="1679673at2"/>
<evidence type="ECO:0000256" key="1">
    <source>
        <dbReference type="SAM" id="SignalP"/>
    </source>
</evidence>
<keyword evidence="1" id="KW-0732">Signal</keyword>
<proteinExistence type="predicted"/>
<organism evidence="2 3">
    <name type="scientific">Parasedimentitalea marina</name>
    <dbReference type="NCBI Taxonomy" id="2483033"/>
    <lineage>
        <taxon>Bacteria</taxon>
        <taxon>Pseudomonadati</taxon>
        <taxon>Pseudomonadota</taxon>
        <taxon>Alphaproteobacteria</taxon>
        <taxon>Rhodobacterales</taxon>
        <taxon>Paracoccaceae</taxon>
        <taxon>Parasedimentitalea</taxon>
    </lineage>
</organism>
<accession>A0A3T0N9A5</accession>
<dbReference type="AlphaFoldDB" id="A0A3T0N9A5"/>
<evidence type="ECO:0000313" key="3">
    <source>
        <dbReference type="Proteomes" id="UP000283063"/>
    </source>
</evidence>
<gene>
    <name evidence="2" type="ORF">EBB79_18975</name>
</gene>
<dbReference type="EMBL" id="CP033219">
    <property type="protein sequence ID" value="AZV80542.1"/>
    <property type="molecule type" value="Genomic_DNA"/>
</dbReference>
<dbReference type="RefSeq" id="WP_127750347.1">
    <property type="nucleotide sequence ID" value="NZ_CP033219.1"/>
</dbReference>
<keyword evidence="3" id="KW-1185">Reference proteome</keyword>
<evidence type="ECO:0000313" key="2">
    <source>
        <dbReference type="EMBL" id="AZV80542.1"/>
    </source>
</evidence>
<dbReference type="InterPro" id="IPR010412">
    <property type="entry name" value="DUF1007"/>
</dbReference>
<dbReference type="KEGG" id="sedi:EBB79_18975"/>
<protein>
    <submittedName>
        <fullName evidence="2">DUF1007 family protein</fullName>
    </submittedName>
</protein>
<feature type="signal peptide" evidence="1">
    <location>
        <begin position="1"/>
        <end position="20"/>
    </location>
</feature>
<dbReference type="Pfam" id="PF06226">
    <property type="entry name" value="DUF1007"/>
    <property type="match status" value="1"/>
</dbReference>
<sequence length="211" mass="23106">MKLNSLALAAITMAPCAAKAHPHIFVDTALKVLVMDDGQLEAVEVTWAYDEFYSLLIFEDLGLDGDYDGELTAEELVKLQSFDLQWSEDYDGDSYLIRDGVPLVLSGAEHLETVVSGGRITTRHRRTLVEPVAADGVVFKAYDPTYYTAYTLNLDFEVTGGCTGEATPPNLNAAYDKVEELLYSMPADQANEAYPEVGEAFAETVRLSCGD</sequence>